<feature type="domain" description="Solute-binding protein family 3/N-terminal" evidence="6">
    <location>
        <begin position="24"/>
        <end position="264"/>
    </location>
</feature>
<keyword evidence="4 5" id="KW-0732">Signal</keyword>
<dbReference type="SUPFAM" id="SSF53850">
    <property type="entry name" value="Periplasmic binding protein-like II"/>
    <property type="match status" value="1"/>
</dbReference>
<protein>
    <submittedName>
        <fullName evidence="7">Aliphatic sulfonate ABC transporter substrate-binding protein</fullName>
    </submittedName>
</protein>
<organism evidence="7 8">
    <name type="scientific">Acetobacter musti</name>
    <dbReference type="NCBI Taxonomy" id="864732"/>
    <lineage>
        <taxon>Bacteria</taxon>
        <taxon>Pseudomonadati</taxon>
        <taxon>Pseudomonadota</taxon>
        <taxon>Alphaproteobacteria</taxon>
        <taxon>Acetobacterales</taxon>
        <taxon>Acetobacteraceae</taxon>
        <taxon>Acetobacter</taxon>
    </lineage>
</organism>
<dbReference type="SMART" id="SM00062">
    <property type="entry name" value="PBPb"/>
    <property type="match status" value="1"/>
</dbReference>
<dbReference type="Proteomes" id="UP000635278">
    <property type="component" value="Unassembled WGS sequence"/>
</dbReference>
<evidence type="ECO:0000256" key="5">
    <source>
        <dbReference type="SAM" id="SignalP"/>
    </source>
</evidence>
<dbReference type="PANTHER" id="PTHR30024:SF48">
    <property type="entry name" value="ABC TRANSPORTER SUBSTRATE-BINDING PROTEIN"/>
    <property type="match status" value="1"/>
</dbReference>
<feature type="signal peptide" evidence="5">
    <location>
        <begin position="1"/>
        <end position="31"/>
    </location>
</feature>
<keyword evidence="8" id="KW-1185">Reference proteome</keyword>
<proteinExistence type="inferred from homology"/>
<feature type="chain" id="PRO_5046835726" evidence="5">
    <location>
        <begin position="32"/>
        <end position="323"/>
    </location>
</feature>
<gene>
    <name evidence="7" type="ORF">GOB93_09215</name>
</gene>
<evidence type="ECO:0000256" key="1">
    <source>
        <dbReference type="ARBA" id="ARBA00004418"/>
    </source>
</evidence>
<dbReference type="EMBL" id="WOTB01000010">
    <property type="protein sequence ID" value="NHN84817.1"/>
    <property type="molecule type" value="Genomic_DNA"/>
</dbReference>
<evidence type="ECO:0000256" key="3">
    <source>
        <dbReference type="ARBA" id="ARBA00022448"/>
    </source>
</evidence>
<evidence type="ECO:0000313" key="8">
    <source>
        <dbReference type="Proteomes" id="UP000635278"/>
    </source>
</evidence>
<evidence type="ECO:0000313" key="7">
    <source>
        <dbReference type="EMBL" id="NHN84817.1"/>
    </source>
</evidence>
<dbReference type="NCBIfam" id="TIGR01728">
    <property type="entry name" value="SsuA_fam"/>
    <property type="match status" value="1"/>
</dbReference>
<name>A0ABX0JSD3_9PROT</name>
<dbReference type="InterPro" id="IPR015168">
    <property type="entry name" value="SsuA/THI5"/>
</dbReference>
<evidence type="ECO:0000256" key="4">
    <source>
        <dbReference type="ARBA" id="ARBA00022729"/>
    </source>
</evidence>
<accession>A0ABX0JSD3</accession>
<dbReference type="PANTHER" id="PTHR30024">
    <property type="entry name" value="ALIPHATIC SULFONATES-BINDING PROTEIN-RELATED"/>
    <property type="match status" value="1"/>
</dbReference>
<dbReference type="InterPro" id="IPR010067">
    <property type="entry name" value="ABC_SsuA_sub-bd"/>
</dbReference>
<reference evidence="7 8" key="1">
    <citation type="journal article" date="2020" name="Int. J. Syst. Evol. Microbiol.">
        <title>Novel acetic acid bacteria from cider fermentations: Acetobacter conturbans sp. nov. and Acetobacter fallax sp. nov.</title>
        <authorList>
            <person name="Sombolestani A.S."/>
            <person name="Cleenwerck I."/>
            <person name="Cnockaert M."/>
            <person name="Borremans W."/>
            <person name="Wieme A.D."/>
            <person name="De Vuyst L."/>
            <person name="Vandamme P."/>
        </authorList>
    </citation>
    <scope>NUCLEOTIDE SEQUENCE [LARGE SCALE GENOMIC DNA]</scope>
    <source>
        <strain evidence="7 8">LMG 30640</strain>
    </source>
</reference>
<dbReference type="InterPro" id="IPR001638">
    <property type="entry name" value="Solute-binding_3/MltF_N"/>
</dbReference>
<keyword evidence="3" id="KW-0813">Transport</keyword>
<evidence type="ECO:0000259" key="6">
    <source>
        <dbReference type="SMART" id="SM00062"/>
    </source>
</evidence>
<dbReference type="Gene3D" id="3.40.190.10">
    <property type="entry name" value="Periplasmic binding protein-like II"/>
    <property type="match status" value="2"/>
</dbReference>
<dbReference type="Pfam" id="PF09084">
    <property type="entry name" value="NMT1"/>
    <property type="match status" value="1"/>
</dbReference>
<sequence>MRSVLYCRPGLFLSLLTVSVLFLSSGFAARAQDELVVADQKGQQKAVFEASGANRDLPYRIRWVEFEAAAPLLQALGAGAVDTGIAGDSPFFFAWGAGLPVKAVYVVPPRGGGHATAVVAPSGSAITSAAQLSGKRIATGRGSVGHLLLLRLIGTGAIPAPAPRIVFLQPAQAKAALDTGRVDAWSTWEPYVSLETAGRHGHVVADAAGLMPNNSFLVATVTALRDRRALLADFYGRVSRAYVWGRAHPEEYARILAQQTGLPEEVASSVARQLIASPVPVSEAVEDAERTTVETCREAGLITSSMPVSQAFDRVEAVGGPLP</sequence>
<comment type="subcellular location">
    <subcellularLocation>
        <location evidence="1">Periplasm</location>
    </subcellularLocation>
</comment>
<comment type="caution">
    <text evidence="7">The sequence shown here is derived from an EMBL/GenBank/DDBJ whole genome shotgun (WGS) entry which is preliminary data.</text>
</comment>
<comment type="similarity">
    <text evidence="2">Belongs to the bacterial solute-binding protein SsuA/TauA family.</text>
</comment>
<evidence type="ECO:0000256" key="2">
    <source>
        <dbReference type="ARBA" id="ARBA00010742"/>
    </source>
</evidence>